<feature type="chain" id="PRO_5047224728" evidence="1">
    <location>
        <begin position="29"/>
        <end position="542"/>
    </location>
</feature>
<dbReference type="SUPFAM" id="SSF53850">
    <property type="entry name" value="Periplasmic binding protein-like II"/>
    <property type="match status" value="1"/>
</dbReference>
<dbReference type="RefSeq" id="WP_253755601.1">
    <property type="nucleotide sequence ID" value="NZ_JAMZDZ010000001.1"/>
</dbReference>
<dbReference type="Pfam" id="PF13416">
    <property type="entry name" value="SBP_bac_8"/>
    <property type="match status" value="1"/>
</dbReference>
<dbReference type="PROSITE" id="PS51318">
    <property type="entry name" value="TAT"/>
    <property type="match status" value="1"/>
</dbReference>
<accession>A0ABV8LGC4</accession>
<dbReference type="Proteomes" id="UP001595816">
    <property type="component" value="Unassembled WGS sequence"/>
</dbReference>
<dbReference type="InterPro" id="IPR006311">
    <property type="entry name" value="TAT_signal"/>
</dbReference>
<gene>
    <name evidence="2" type="ORF">ACFOZ4_05070</name>
</gene>
<reference evidence="3" key="1">
    <citation type="journal article" date="2019" name="Int. J. Syst. Evol. Microbiol.">
        <title>The Global Catalogue of Microorganisms (GCM) 10K type strain sequencing project: providing services to taxonomists for standard genome sequencing and annotation.</title>
        <authorList>
            <consortium name="The Broad Institute Genomics Platform"/>
            <consortium name="The Broad Institute Genome Sequencing Center for Infectious Disease"/>
            <person name="Wu L."/>
            <person name="Ma J."/>
        </authorList>
    </citation>
    <scope>NUCLEOTIDE SEQUENCE [LARGE SCALE GENOMIC DNA]</scope>
    <source>
        <strain evidence="3">CGMCC 4.7289</strain>
    </source>
</reference>
<feature type="signal peptide" evidence="1">
    <location>
        <begin position="1"/>
        <end position="28"/>
    </location>
</feature>
<dbReference type="InterPro" id="IPR006059">
    <property type="entry name" value="SBP"/>
</dbReference>
<dbReference type="Gene3D" id="3.40.190.10">
    <property type="entry name" value="Periplasmic binding protein-like II"/>
    <property type="match status" value="1"/>
</dbReference>
<keyword evidence="3" id="KW-1185">Reference proteome</keyword>
<keyword evidence="1" id="KW-0732">Signal</keyword>
<dbReference type="EMBL" id="JBHSAY010000004">
    <property type="protein sequence ID" value="MFC4129971.1"/>
    <property type="molecule type" value="Genomic_DNA"/>
</dbReference>
<organism evidence="2 3">
    <name type="scientific">Hamadaea flava</name>
    <dbReference type="NCBI Taxonomy" id="1742688"/>
    <lineage>
        <taxon>Bacteria</taxon>
        <taxon>Bacillati</taxon>
        <taxon>Actinomycetota</taxon>
        <taxon>Actinomycetes</taxon>
        <taxon>Micromonosporales</taxon>
        <taxon>Micromonosporaceae</taxon>
        <taxon>Hamadaea</taxon>
    </lineage>
</organism>
<evidence type="ECO:0000313" key="2">
    <source>
        <dbReference type="EMBL" id="MFC4129971.1"/>
    </source>
</evidence>
<evidence type="ECO:0000313" key="3">
    <source>
        <dbReference type="Proteomes" id="UP001595816"/>
    </source>
</evidence>
<sequence length="542" mass="58008">MTEVSRRTMLRGVVSAAIAGTIGTGALAACSTDGTATGGAANAAVKLPTLVPYTGVPADLPQTAEGARPAYFAYPANPPKFTTEAPARGGTIQALCTMNTPPVPVDSNKYWQNLNQRLGAELKINGAPTLDYVNKFQTVMAGGDLPDTMEIRTNTPQLPGLLAAKFQDLTEYLSGDAVKNYPALANIPTESWQSTVYNGGIYGVPLHNPPIKVMTYARQDLIEGMGLSLNVTSGQEFVELCKQLANPRANQWATCSMPSAVTFVNQMLGVPNGWANEGGTFTKDYESAEYKKALDVVAGMWKAGLFHPDSFSATSAQKISWITSGTVKLLVGVSTWSNVAVSVRNTVPTGKIAPIQPPKFDGGGPAKTYLGPAIFSITGLKKGSKARIEEVLRVLNWLQAPWGTDEHRTRLYGLPDWDFTLKGTDPITTATGKSEVTVPTLYIGACPVVHYAPGFPDITKTEYEGEQAGLSNAVAWPLAGLYSATDQSQGAVLDKKMLDLQADIITGRKPLSDWDEGVSTWKKTYGDKIRGEYADAWQKSGK</sequence>
<proteinExistence type="predicted"/>
<comment type="caution">
    <text evidence="2">The sequence shown here is derived from an EMBL/GenBank/DDBJ whole genome shotgun (WGS) entry which is preliminary data.</text>
</comment>
<name>A0ABV8LGC4_9ACTN</name>
<evidence type="ECO:0000256" key="1">
    <source>
        <dbReference type="SAM" id="SignalP"/>
    </source>
</evidence>
<dbReference type="PROSITE" id="PS51257">
    <property type="entry name" value="PROKAR_LIPOPROTEIN"/>
    <property type="match status" value="1"/>
</dbReference>
<protein>
    <submittedName>
        <fullName evidence="2">Extracellular solute-binding protein</fullName>
    </submittedName>
</protein>